<reference evidence="21 22" key="1">
    <citation type="submission" date="2018-10" db="EMBL/GenBank/DDBJ databases">
        <title>Anaerotruncus faecis sp. nov., isolated from human feces.</title>
        <authorList>
            <person name="Wang Y.-J."/>
        </authorList>
    </citation>
    <scope>NUCLEOTIDE SEQUENCE [LARGE SCALE GENOMIC DNA]</scope>
    <source>
        <strain evidence="21 22">22A2-44</strain>
    </source>
</reference>
<evidence type="ECO:0000256" key="17">
    <source>
        <dbReference type="HAMAP-Rule" id="MF_00639"/>
    </source>
</evidence>
<dbReference type="InterPro" id="IPR036565">
    <property type="entry name" value="Mur-like_cat_sf"/>
</dbReference>
<keyword evidence="22" id="KW-1185">Reference proteome</keyword>
<evidence type="ECO:0000259" key="20">
    <source>
        <dbReference type="Pfam" id="PF08245"/>
    </source>
</evidence>
<evidence type="ECO:0000313" key="22">
    <source>
        <dbReference type="Proteomes" id="UP000276301"/>
    </source>
</evidence>
<feature type="domain" description="Mur ligase central" evidence="20">
    <location>
        <begin position="122"/>
        <end position="301"/>
    </location>
</feature>
<dbReference type="PANTHER" id="PTHR43692">
    <property type="entry name" value="UDP-N-ACETYLMURAMOYLALANINE--D-GLUTAMATE LIGASE"/>
    <property type="match status" value="1"/>
</dbReference>
<evidence type="ECO:0000256" key="2">
    <source>
        <dbReference type="ARBA" id="ARBA00004496"/>
    </source>
</evidence>
<keyword evidence="7 17" id="KW-0963">Cytoplasm</keyword>
<keyword evidence="12 17" id="KW-0573">Peptidoglycan synthesis</keyword>
<evidence type="ECO:0000256" key="16">
    <source>
        <dbReference type="ARBA" id="ARBA00047632"/>
    </source>
</evidence>
<dbReference type="Proteomes" id="UP000276301">
    <property type="component" value="Unassembled WGS sequence"/>
</dbReference>
<dbReference type="HAMAP" id="MF_00639">
    <property type="entry name" value="MurD"/>
    <property type="match status" value="1"/>
</dbReference>
<feature type="binding site" evidence="17">
    <location>
        <begin position="124"/>
        <end position="130"/>
    </location>
    <ligand>
        <name>ATP</name>
        <dbReference type="ChEBI" id="CHEBI:30616"/>
    </ligand>
</feature>
<evidence type="ECO:0000259" key="19">
    <source>
        <dbReference type="Pfam" id="PF02875"/>
    </source>
</evidence>
<dbReference type="RefSeq" id="WP_121587183.1">
    <property type="nucleotide sequence ID" value="NZ_RCHT01000019.1"/>
</dbReference>
<dbReference type="SUPFAM" id="SSF51984">
    <property type="entry name" value="MurCD N-terminal domain"/>
    <property type="match status" value="1"/>
</dbReference>
<dbReference type="Gene3D" id="3.40.1190.10">
    <property type="entry name" value="Mur-like, catalytic domain"/>
    <property type="match status" value="1"/>
</dbReference>
<evidence type="ECO:0000256" key="18">
    <source>
        <dbReference type="RuleBase" id="RU003664"/>
    </source>
</evidence>
<evidence type="ECO:0000256" key="13">
    <source>
        <dbReference type="ARBA" id="ARBA00023316"/>
    </source>
</evidence>
<evidence type="ECO:0000256" key="12">
    <source>
        <dbReference type="ARBA" id="ARBA00022984"/>
    </source>
</evidence>
<dbReference type="InterPro" id="IPR005762">
    <property type="entry name" value="MurD"/>
</dbReference>
<keyword evidence="17 18" id="KW-0131">Cell cycle</keyword>
<dbReference type="PANTHER" id="PTHR43692:SF1">
    <property type="entry name" value="UDP-N-ACETYLMURAMOYLALANINE--D-GLUTAMATE LIGASE"/>
    <property type="match status" value="1"/>
</dbReference>
<sequence>MDSRVDRFFHGIKGKKISVIGIGVSHSDLISRLNDYGAKVTAHDRRTREEVGEAICNNFEARGVKLRLGEDYLENIDADIVLRTPGMKFHHPVLERLRRDGVAVTSEMELFFDLCPCKTIGITGSDGKTTTTTLIAEILKEAGRRVHVGGNIGRALMPLIRDIREGDFAVAELSSFQLISMRESPDIAVVTNITPNHLDVHKDMQEYIDAKRNIFAHQGAFSRTVLGVDNDVAASFANPECVRGQLFEFSVKRPVRTGAFLGEDGILYMSVNGERTKIMHANEIKLPGLHNIENYLAAICATWGYVDREAIYNVAVEFDGVEHRIEFVREKDGVRWYNDSIATTPTRTIAGLESFDQKLVIIAGGYDKKIPFDPLIPKLVERVKTLILIGATADTIEAEVRAHPGFDPAELAILRAGSLEEAVKKAAEAAGPGDIVSLSPACASFDMFPNYGTRGRRFKELVNAL</sequence>
<dbReference type="GO" id="GO:0071555">
    <property type="term" value="P:cell wall organization"/>
    <property type="evidence" value="ECO:0007669"/>
    <property type="project" value="UniProtKB-KW"/>
</dbReference>
<comment type="similarity">
    <text evidence="4 17">Belongs to the MurCDEF family.</text>
</comment>
<dbReference type="InterPro" id="IPR004101">
    <property type="entry name" value="Mur_ligase_C"/>
</dbReference>
<evidence type="ECO:0000256" key="4">
    <source>
        <dbReference type="ARBA" id="ARBA00010416"/>
    </source>
</evidence>
<dbReference type="EMBL" id="RCHT01000019">
    <property type="protein sequence ID" value="RLL09692.1"/>
    <property type="molecule type" value="Genomic_DNA"/>
</dbReference>
<dbReference type="AlphaFoldDB" id="A0A498CMU4"/>
<dbReference type="GO" id="GO:0051301">
    <property type="term" value="P:cell division"/>
    <property type="evidence" value="ECO:0007669"/>
    <property type="project" value="UniProtKB-KW"/>
</dbReference>
<gene>
    <name evidence="17" type="primary">murD</name>
    <name evidence="21" type="ORF">D4A47_10050</name>
</gene>
<evidence type="ECO:0000256" key="14">
    <source>
        <dbReference type="ARBA" id="ARBA00030398"/>
    </source>
</evidence>
<organism evidence="21 22">
    <name type="scientific">Anaerotruncus massiliensis</name>
    <name type="common">ex Liu et al. 2021</name>
    <dbReference type="NCBI Taxonomy" id="2321404"/>
    <lineage>
        <taxon>Bacteria</taxon>
        <taxon>Bacillati</taxon>
        <taxon>Bacillota</taxon>
        <taxon>Clostridia</taxon>
        <taxon>Eubacteriales</taxon>
        <taxon>Oscillospiraceae</taxon>
        <taxon>Anaerotruncus</taxon>
    </lineage>
</organism>
<evidence type="ECO:0000256" key="15">
    <source>
        <dbReference type="ARBA" id="ARBA00032324"/>
    </source>
</evidence>
<evidence type="ECO:0000256" key="3">
    <source>
        <dbReference type="ARBA" id="ARBA00004752"/>
    </source>
</evidence>
<feature type="domain" description="Mur ligase C-terminal" evidence="19">
    <location>
        <begin position="323"/>
        <end position="442"/>
    </location>
</feature>
<evidence type="ECO:0000256" key="8">
    <source>
        <dbReference type="ARBA" id="ARBA00022598"/>
    </source>
</evidence>
<proteinExistence type="inferred from homology"/>
<evidence type="ECO:0000256" key="9">
    <source>
        <dbReference type="ARBA" id="ARBA00022741"/>
    </source>
</evidence>
<dbReference type="SUPFAM" id="SSF53623">
    <property type="entry name" value="MurD-like peptide ligases, catalytic domain"/>
    <property type="match status" value="1"/>
</dbReference>
<dbReference type="GO" id="GO:0005524">
    <property type="term" value="F:ATP binding"/>
    <property type="evidence" value="ECO:0007669"/>
    <property type="project" value="UniProtKB-UniRule"/>
</dbReference>
<dbReference type="SUPFAM" id="SSF53244">
    <property type="entry name" value="MurD-like peptide ligases, peptide-binding domain"/>
    <property type="match status" value="1"/>
</dbReference>
<evidence type="ECO:0000256" key="6">
    <source>
        <dbReference type="ARBA" id="ARBA00015655"/>
    </source>
</evidence>
<dbReference type="Gene3D" id="3.90.190.20">
    <property type="entry name" value="Mur ligase, C-terminal domain"/>
    <property type="match status" value="1"/>
</dbReference>
<protein>
    <recommendedName>
        <fullName evidence="6 17">UDP-N-acetylmuramoylalanine--D-glutamate ligase</fullName>
        <ecNumber evidence="5 17">6.3.2.9</ecNumber>
    </recommendedName>
    <alternativeName>
        <fullName evidence="15 17">D-glutamic acid-adding enzyme</fullName>
    </alternativeName>
    <alternativeName>
        <fullName evidence="14 17">UDP-N-acetylmuramoyl-L-alanyl-D-glutamate synthetase</fullName>
    </alternativeName>
</protein>
<dbReference type="GO" id="GO:0008360">
    <property type="term" value="P:regulation of cell shape"/>
    <property type="evidence" value="ECO:0007669"/>
    <property type="project" value="UniProtKB-KW"/>
</dbReference>
<dbReference type="UniPathway" id="UPA00219"/>
<evidence type="ECO:0000256" key="7">
    <source>
        <dbReference type="ARBA" id="ARBA00022490"/>
    </source>
</evidence>
<dbReference type="InterPro" id="IPR013221">
    <property type="entry name" value="Mur_ligase_cen"/>
</dbReference>
<name>A0A498CMU4_9FIRM</name>
<evidence type="ECO:0000256" key="5">
    <source>
        <dbReference type="ARBA" id="ARBA00012212"/>
    </source>
</evidence>
<dbReference type="InterPro" id="IPR036615">
    <property type="entry name" value="Mur_ligase_C_dom_sf"/>
</dbReference>
<accession>A0A498CMU4</accession>
<keyword evidence="11 17" id="KW-0133">Cell shape</keyword>
<dbReference type="Pfam" id="PF08245">
    <property type="entry name" value="Mur_ligase_M"/>
    <property type="match status" value="1"/>
</dbReference>
<evidence type="ECO:0000313" key="21">
    <source>
        <dbReference type="EMBL" id="RLL09692.1"/>
    </source>
</evidence>
<evidence type="ECO:0000256" key="11">
    <source>
        <dbReference type="ARBA" id="ARBA00022960"/>
    </source>
</evidence>
<comment type="pathway">
    <text evidence="3 17 18">Cell wall biogenesis; peptidoglycan biosynthesis.</text>
</comment>
<dbReference type="NCBIfam" id="TIGR01087">
    <property type="entry name" value="murD"/>
    <property type="match status" value="1"/>
</dbReference>
<comment type="caution">
    <text evidence="21">The sequence shown here is derived from an EMBL/GenBank/DDBJ whole genome shotgun (WGS) entry which is preliminary data.</text>
</comment>
<dbReference type="Gene3D" id="3.40.50.720">
    <property type="entry name" value="NAD(P)-binding Rossmann-like Domain"/>
    <property type="match status" value="1"/>
</dbReference>
<dbReference type="Pfam" id="PF02875">
    <property type="entry name" value="Mur_ligase_C"/>
    <property type="match status" value="1"/>
</dbReference>
<keyword evidence="17 18" id="KW-0132">Cell division</keyword>
<evidence type="ECO:0000256" key="1">
    <source>
        <dbReference type="ARBA" id="ARBA00002734"/>
    </source>
</evidence>
<keyword evidence="10 17" id="KW-0067">ATP-binding</keyword>
<dbReference type="GO" id="GO:0009252">
    <property type="term" value="P:peptidoglycan biosynthetic process"/>
    <property type="evidence" value="ECO:0007669"/>
    <property type="project" value="UniProtKB-UniRule"/>
</dbReference>
<comment type="subcellular location">
    <subcellularLocation>
        <location evidence="2 17 18">Cytoplasm</location>
    </subcellularLocation>
</comment>
<comment type="catalytic activity">
    <reaction evidence="16 17 18">
        <text>UDP-N-acetyl-alpha-D-muramoyl-L-alanine + D-glutamate + ATP = UDP-N-acetyl-alpha-D-muramoyl-L-alanyl-D-glutamate + ADP + phosphate + H(+)</text>
        <dbReference type="Rhea" id="RHEA:16429"/>
        <dbReference type="ChEBI" id="CHEBI:15378"/>
        <dbReference type="ChEBI" id="CHEBI:29986"/>
        <dbReference type="ChEBI" id="CHEBI:30616"/>
        <dbReference type="ChEBI" id="CHEBI:43474"/>
        <dbReference type="ChEBI" id="CHEBI:83898"/>
        <dbReference type="ChEBI" id="CHEBI:83900"/>
        <dbReference type="ChEBI" id="CHEBI:456216"/>
        <dbReference type="EC" id="6.3.2.9"/>
    </reaction>
</comment>
<evidence type="ECO:0000256" key="10">
    <source>
        <dbReference type="ARBA" id="ARBA00022840"/>
    </source>
</evidence>
<keyword evidence="8 17" id="KW-0436">Ligase</keyword>
<comment type="function">
    <text evidence="1 17 18">Cell wall formation. Catalyzes the addition of glutamate to the nucleotide precursor UDP-N-acetylmuramoyl-L-alanine (UMA).</text>
</comment>
<dbReference type="GO" id="GO:0005737">
    <property type="term" value="C:cytoplasm"/>
    <property type="evidence" value="ECO:0007669"/>
    <property type="project" value="UniProtKB-SubCell"/>
</dbReference>
<keyword evidence="13 17" id="KW-0961">Cell wall biogenesis/degradation</keyword>
<dbReference type="GO" id="GO:0008764">
    <property type="term" value="F:UDP-N-acetylmuramoylalanine-D-glutamate ligase activity"/>
    <property type="evidence" value="ECO:0007669"/>
    <property type="project" value="UniProtKB-UniRule"/>
</dbReference>
<keyword evidence="9 17" id="KW-0547">Nucleotide-binding</keyword>
<dbReference type="EC" id="6.3.2.9" evidence="5 17"/>